<gene>
    <name evidence="1" type="ORF">CWD88_22265</name>
</gene>
<dbReference type="EMBL" id="PHRB01000024">
    <property type="protein sequence ID" value="PJO64164.1"/>
    <property type="molecule type" value="Genomic_DNA"/>
</dbReference>
<dbReference type="Proteomes" id="UP000231878">
    <property type="component" value="Unassembled WGS sequence"/>
</dbReference>
<protein>
    <submittedName>
        <fullName evidence="1">Uncharacterized protein</fullName>
    </submittedName>
</protein>
<accession>A0AAX0U678</accession>
<evidence type="ECO:0000313" key="1">
    <source>
        <dbReference type="EMBL" id="PJO64164.1"/>
    </source>
</evidence>
<organism evidence="1 2">
    <name type="scientific">Burkholderia pseudomallei</name>
    <name type="common">Pseudomonas pseudomallei</name>
    <dbReference type="NCBI Taxonomy" id="28450"/>
    <lineage>
        <taxon>Bacteria</taxon>
        <taxon>Pseudomonadati</taxon>
        <taxon>Pseudomonadota</taxon>
        <taxon>Betaproteobacteria</taxon>
        <taxon>Burkholderiales</taxon>
        <taxon>Burkholderiaceae</taxon>
        <taxon>Burkholderia</taxon>
        <taxon>pseudomallei group</taxon>
    </lineage>
</organism>
<reference evidence="1 2" key="1">
    <citation type="submission" date="2017-11" db="EMBL/GenBank/DDBJ databases">
        <title>Molecular characterization of Burkholderia pseudomallei and closely related isolates from Vietnam.</title>
        <authorList>
            <person name="Ustinov D.V."/>
            <person name="Antonov A.S."/>
            <person name="Avdusheva E.F."/>
            <person name="Shpak I.M."/>
            <person name="Zakharova I.B."/>
            <person name="Thi L.A."/>
            <person name="Teteryatnikova N."/>
            <person name="Lopasteyskaya Y.A."/>
            <person name="Kuzyutina J.A."/>
            <person name="Ngo T.N."/>
            <person name="Victorov D.V."/>
        </authorList>
    </citation>
    <scope>NUCLEOTIDE SEQUENCE [LARGE SCALE GENOMIC DNA]</scope>
    <source>
        <strain evidence="1 2">V1512</strain>
    </source>
</reference>
<evidence type="ECO:0000313" key="2">
    <source>
        <dbReference type="Proteomes" id="UP000231878"/>
    </source>
</evidence>
<sequence>MRWPDGRCPARYRHAEGATIPECRVQGWGDGRRRHGEPGPWPVRSMADVYPSRGVPYCATALRSRSGGTGRAASEDVIL</sequence>
<comment type="caution">
    <text evidence="1">The sequence shown here is derived from an EMBL/GenBank/DDBJ whole genome shotgun (WGS) entry which is preliminary data.</text>
</comment>
<proteinExistence type="predicted"/>
<dbReference type="AlphaFoldDB" id="A0AAX0U678"/>
<name>A0AAX0U678_BURPE</name>